<feature type="signal peptide" evidence="2">
    <location>
        <begin position="1"/>
        <end position="26"/>
    </location>
</feature>
<feature type="region of interest" description="Disordered" evidence="1">
    <location>
        <begin position="594"/>
        <end position="624"/>
    </location>
</feature>
<keyword evidence="2" id="KW-0732">Signal</keyword>
<accession>A0ABM3UQQ6</accession>
<feature type="region of interest" description="Disordered" evidence="1">
    <location>
        <begin position="663"/>
        <end position="772"/>
    </location>
</feature>
<feature type="chain" id="PRO_5046889261" evidence="2">
    <location>
        <begin position="27"/>
        <end position="1175"/>
    </location>
</feature>
<feature type="compositionally biased region" description="Basic and acidic residues" evidence="1">
    <location>
        <begin position="757"/>
        <end position="772"/>
    </location>
</feature>
<evidence type="ECO:0000256" key="2">
    <source>
        <dbReference type="SAM" id="SignalP"/>
    </source>
</evidence>
<organism evidence="3 4">
    <name type="scientific">Musca domestica</name>
    <name type="common">House fly</name>
    <dbReference type="NCBI Taxonomy" id="7370"/>
    <lineage>
        <taxon>Eukaryota</taxon>
        <taxon>Metazoa</taxon>
        <taxon>Ecdysozoa</taxon>
        <taxon>Arthropoda</taxon>
        <taxon>Hexapoda</taxon>
        <taxon>Insecta</taxon>
        <taxon>Pterygota</taxon>
        <taxon>Neoptera</taxon>
        <taxon>Endopterygota</taxon>
        <taxon>Diptera</taxon>
        <taxon>Brachycera</taxon>
        <taxon>Muscomorpha</taxon>
        <taxon>Muscoidea</taxon>
        <taxon>Muscidae</taxon>
        <taxon>Musca</taxon>
    </lineage>
</organism>
<dbReference type="RefSeq" id="XP_058975867.1">
    <property type="nucleotide sequence ID" value="XM_059119884.1"/>
</dbReference>
<feature type="compositionally biased region" description="Low complexity" evidence="1">
    <location>
        <begin position="738"/>
        <end position="754"/>
    </location>
</feature>
<dbReference type="GeneID" id="101890272"/>
<reference evidence="4" key="1">
    <citation type="submission" date="2025-08" db="UniProtKB">
        <authorList>
            <consortium name="RefSeq"/>
        </authorList>
    </citation>
    <scope>IDENTIFICATION</scope>
    <source>
        <strain evidence="4">Aabys</strain>
        <tissue evidence="4">Whole body</tissue>
    </source>
</reference>
<gene>
    <name evidence="4" type="primary">LOC101890272</name>
</gene>
<dbReference type="PANTHER" id="PTHR39072">
    <property type="entry name" value="RE48511P"/>
    <property type="match status" value="1"/>
</dbReference>
<dbReference type="Proteomes" id="UP001652621">
    <property type="component" value="Unplaced"/>
</dbReference>
<proteinExistence type="predicted"/>
<dbReference type="PANTHER" id="PTHR39072:SF2">
    <property type="match status" value="1"/>
</dbReference>
<protein>
    <submittedName>
        <fullName evidence="4">Uncharacterized protein LOC101890272</fullName>
    </submittedName>
</protein>
<evidence type="ECO:0000313" key="3">
    <source>
        <dbReference type="Proteomes" id="UP001652621"/>
    </source>
</evidence>
<name>A0ABM3UQQ6_MUSDO</name>
<keyword evidence="3" id="KW-1185">Reference proteome</keyword>
<feature type="compositionally biased region" description="Basic and acidic residues" evidence="1">
    <location>
        <begin position="671"/>
        <end position="690"/>
    </location>
</feature>
<sequence>MRIKLKYTFFVVLIFVQCQVGNICFAHTFVKDGGTTEYAPEILIAGTDIFDPYSRTAKHNPRILFEGLTELNPSIVNRLQVPRNESLNKFSGILSLQPYIRNTSNQKLLNKSRLDKTLFPTKRYLPTMIHFGFADFTTTVGESLIVFMPLSYKTSSEHFMSYDMETSVQSLTSAFDLKFPYKTTEIGSKKIHSIHNSTVDSYSTLSSFTVEKRENQFNEQRSTDKVLKHLHSSIIVPSKVVISPNSENYSGKIAETGEQENLEIILSPKKTKKLDVYDSNLMIRPLTYISTEIFKGSVDENSVNPEVESEIAYNTMYTIYSYLTTYLHNPSIALLSENGKSVNRTDHSRHFKNSVKKNEIDSSYSLFTTYYYHSNSDVMPDIELRKRHKNISVHPYSKINANMLEKSRQNKFYDSSVNMISSEPSILILQTGYTTHTYFITRYSGYEKNFRSHVETNTVTETKTYTSLLKNINTFYTLPITYYTTFTYFTKMSSMSQINTISREEIISNVIFPTNTFKNRPSVKTVISDLEDIPNIYELGTNSLNPISIDECSTYDSTLPTIQNNTLNYEVHMYTAPVKCHNNATITSNRRIRREAARSRFRKPKPIGESRYESNDNEEGNNLSTIQTQNTGLIRSRSDVRNKNLVASAHNIISSNKRLIRPSRVSSVASDRSKFTLRDKGLKTSTEKPVQRGNFRKPQAIINNKGRRPTSSFSTLLPGKRRPSSPPRDNESPTSTARNVVNQRRRNSNGGRPRMGSYRDTDNKSRNRISHEISSEVVGADSNGIITATYEMPEETILSTVNGKSTELKTIVTARKSLLVLNPQQYTKILGSNGQLSLALVSQSSSINSKGATEYTQFRLHEIQTTFVTFTPTTIRGRKTSFSLILPSTAYSVEHVVSTMQPNIQADTPLANILLSQLLLGNIGFPSNLLQGFHSDGVTQSTEYLTRTSTYLTTLYEGKSTVLPITFQGKKIYTTIYDTTAETITATEYITDTIVISPTHSQVPMVNSLLLQQLLLPQLNPQHQYNSNFNQVSATPQSLGSSMSLQEENVKYAYNMEVELEENIAELQTIPDMLRKSGKKHKRRRKDEAKLEDSSIITLYVSGKRPGEFSTILSTLKPDHSLPKRSIQSTIDINKIKNNIKTKVEPHTYGTTQSLNSVVGDVNKWFVGQGHCSSC</sequence>
<evidence type="ECO:0000313" key="4">
    <source>
        <dbReference type="RefSeq" id="XP_058975867.1"/>
    </source>
</evidence>
<evidence type="ECO:0000256" key="1">
    <source>
        <dbReference type="SAM" id="MobiDB-lite"/>
    </source>
</evidence>